<evidence type="ECO:0000313" key="1">
    <source>
        <dbReference type="EMBL" id="CAG8851281.1"/>
    </source>
</evidence>
<feature type="non-terminal residue" evidence="1">
    <location>
        <position position="1"/>
    </location>
</feature>
<gene>
    <name evidence="1" type="ORF">RPERSI_LOCUS36494</name>
</gene>
<accession>A0ACA9SZF5</accession>
<dbReference type="EMBL" id="CAJVQC010175235">
    <property type="protein sequence ID" value="CAG8851281.1"/>
    <property type="molecule type" value="Genomic_DNA"/>
</dbReference>
<evidence type="ECO:0000313" key="2">
    <source>
        <dbReference type="Proteomes" id="UP000789920"/>
    </source>
</evidence>
<feature type="non-terminal residue" evidence="1">
    <location>
        <position position="126"/>
    </location>
</feature>
<name>A0ACA9SZF5_9GLOM</name>
<protein>
    <submittedName>
        <fullName evidence="1">4266_t:CDS:1</fullName>
    </submittedName>
</protein>
<reference evidence="1" key="1">
    <citation type="submission" date="2021-06" db="EMBL/GenBank/DDBJ databases">
        <authorList>
            <person name="Kallberg Y."/>
            <person name="Tangrot J."/>
            <person name="Rosling A."/>
        </authorList>
    </citation>
    <scope>NUCLEOTIDE SEQUENCE</scope>
    <source>
        <strain evidence="1">MA461A</strain>
    </source>
</reference>
<sequence length="126" mass="14454">LLYYVPPFWPQLSGVSYTLQQSIKNNSSNNGNNSNKSDKSNYFTWDNKHVNLTIVPNTAYKKIFYGMDYGPVNATYPWCTNTLGDVIEDMKIISQLTNRIRLYGMDCNMAHYTIEAVVKLNLNITI</sequence>
<organism evidence="1 2">
    <name type="scientific">Racocetra persica</name>
    <dbReference type="NCBI Taxonomy" id="160502"/>
    <lineage>
        <taxon>Eukaryota</taxon>
        <taxon>Fungi</taxon>
        <taxon>Fungi incertae sedis</taxon>
        <taxon>Mucoromycota</taxon>
        <taxon>Glomeromycotina</taxon>
        <taxon>Glomeromycetes</taxon>
        <taxon>Diversisporales</taxon>
        <taxon>Gigasporaceae</taxon>
        <taxon>Racocetra</taxon>
    </lineage>
</organism>
<keyword evidence="2" id="KW-1185">Reference proteome</keyword>
<dbReference type="Proteomes" id="UP000789920">
    <property type="component" value="Unassembled WGS sequence"/>
</dbReference>
<proteinExistence type="predicted"/>
<comment type="caution">
    <text evidence="1">The sequence shown here is derived from an EMBL/GenBank/DDBJ whole genome shotgun (WGS) entry which is preliminary data.</text>
</comment>